<protein>
    <recommendedName>
        <fullName evidence="5">Autotransporter adhesin</fullName>
    </recommendedName>
</protein>
<dbReference type="EMBL" id="CP133648">
    <property type="protein sequence ID" value="WNE86189.1"/>
    <property type="molecule type" value="Genomic_DNA"/>
</dbReference>
<evidence type="ECO:0000313" key="4">
    <source>
        <dbReference type="Proteomes" id="UP000193179"/>
    </source>
</evidence>
<dbReference type="RefSeq" id="WP_311007341.1">
    <property type="nucleotide sequence ID" value="NZ_CP133648.1"/>
</dbReference>
<evidence type="ECO:0000256" key="1">
    <source>
        <dbReference type="SAM" id="Coils"/>
    </source>
</evidence>
<evidence type="ECO:0000313" key="2">
    <source>
        <dbReference type="EMBL" id="WNE84518.1"/>
    </source>
</evidence>
<dbReference type="Proteomes" id="UP000193179">
    <property type="component" value="Chromosome"/>
</dbReference>
<evidence type="ECO:0008006" key="5">
    <source>
        <dbReference type="Google" id="ProtNLM"/>
    </source>
</evidence>
<reference evidence="2" key="2">
    <citation type="submission" date="2023-09" db="EMBL/GenBank/DDBJ databases">
        <title>Ecological and genomic based identification of the Bifidobacterium adolescentis prototype of the healthy human gut microbiota.</title>
        <authorList>
            <person name="Lugli G.A."/>
            <person name="Argentini C."/>
            <person name="Tarracchini C."/>
            <person name="Fontana F."/>
            <person name="Alessandri G."/>
            <person name="Mancabelli L."/>
            <person name="Milani C."/>
            <person name="Turroni F."/>
            <person name="Ventura M."/>
        </authorList>
    </citation>
    <scope>NUCLEOTIDE SEQUENCE</scope>
    <source>
        <strain evidence="2">703B</strain>
    </source>
</reference>
<reference evidence="2" key="1">
    <citation type="journal article" date="2016" name="Sci. Rep.">
        <title>Evaluation of genetic diversity among strains of the human gut commensal Bifidobacterium adolescentis.</title>
        <authorList>
            <person name="Duranti S."/>
            <person name="Milani C."/>
            <person name="Lugli G.A."/>
            <person name="Mancabelli L."/>
            <person name="Turroni F."/>
            <person name="Ferrario C."/>
            <person name="Mangifesta M."/>
            <person name="Viappiani A."/>
            <person name="Sanchez B."/>
            <person name="Margolles A."/>
            <person name="van Sinderen D."/>
            <person name="Ventura M."/>
        </authorList>
    </citation>
    <scope>NUCLEOTIDE SEQUENCE</scope>
    <source>
        <strain evidence="2">703B</strain>
    </source>
</reference>
<accession>A0AAF1A4X3</accession>
<sequence length="879" mass="92791">MAIHTELRPDDASLPLLLADAALRQSNANVTRISGMLSVDNGDGSETWIGGNVNSDSDGGVTEWVGDTTVPGKPTGLSAVSAVNRVLVSWNGTLHGGVPADFDHISVFAVDAGTVESLGDLNCAGTILSKKYAEGTILEVYAVAYDAARDEQGNHSPNMSEESDRITLVVEQDVDMGQLNDAAADMEQKADEAAAKADQVRSDLQAEVDKVSAKADDLGKTGDQLAGQITDIKGTVNGQQTKLTEFGQKLEGEITRGDTTVKSVTELKQTVNGLSSTVSQTTKTASAALSKATSVEQTANGLKATISKDYQTTKQADGKYSTKTELSATADGIRADLTETSKTANGAMDKATSLESTADGLSARISETAKTLDSTITTVNQVKSTADSNTKTVSQVADTADGLSKRTSSLEQNLNGFKREVSQTYTPRTDFDGLTIGGTNLLVNSDFSQGLANWVPELQTNGVGTVTADKLSGFDFANTMCTINVTEPTTGLCRIYQLRNPNPMRTDMVDTVSFWAKASVDTSLLVGRMDDQHWTRIGTKWKRYTLTVQKWNGSNAFCVAVGANFTGTVKVTKLMWEHASKPSAWSPAPEDMQRAGDYSTKSYVDQKSKSIALGVVQNYKGADGSGLATKSDITVEHERITSEVSGKYATKDGVTEEISSKVTQNNESLDVKFATKAENQSTLDTANTAQSNASDAQSRVGTLEDCISLTSAGVRAGHQSNGVFDGVSALVNTDGSFDLLDKDGNLLTRINRHRFQVTGDDGVGGGYLSLSQDGINITVQPTADTSKTYHIQLGKSGVGITAPDGSGIGCSASGGLNIETVKYGKISIGAGGLQFTNDQGWGLKLSAAGWYLKWAGNHTLATGPAAGKLYIDGREIVTR</sequence>
<proteinExistence type="predicted"/>
<dbReference type="AlphaFoldDB" id="A0AAF1A4X3"/>
<feature type="coiled-coil region" evidence="1">
    <location>
        <begin position="176"/>
        <end position="203"/>
    </location>
</feature>
<name>A0AAF1A4X3_BIFAD</name>
<dbReference type="EMBL" id="CP133648">
    <property type="protein sequence ID" value="WNE84518.1"/>
    <property type="molecule type" value="Genomic_DNA"/>
</dbReference>
<dbReference type="Gene3D" id="1.10.287.2610">
    <property type="match status" value="1"/>
</dbReference>
<gene>
    <name evidence="3" type="ORF">B0703_04620</name>
    <name evidence="2" type="ORF">B0703_05745</name>
</gene>
<keyword evidence="1" id="KW-0175">Coiled coil</keyword>
<dbReference type="InterPro" id="IPR008979">
    <property type="entry name" value="Galactose-bd-like_sf"/>
</dbReference>
<organism evidence="2 4">
    <name type="scientific">Bifidobacterium adolescentis</name>
    <dbReference type="NCBI Taxonomy" id="1680"/>
    <lineage>
        <taxon>Bacteria</taxon>
        <taxon>Bacillati</taxon>
        <taxon>Actinomycetota</taxon>
        <taxon>Actinomycetes</taxon>
        <taxon>Bifidobacteriales</taxon>
        <taxon>Bifidobacteriaceae</taxon>
        <taxon>Bifidobacterium</taxon>
    </lineage>
</organism>
<evidence type="ECO:0000313" key="3">
    <source>
        <dbReference type="EMBL" id="WNE86189.1"/>
    </source>
</evidence>
<dbReference type="SUPFAM" id="SSF49785">
    <property type="entry name" value="Galactose-binding domain-like"/>
    <property type="match status" value="1"/>
</dbReference>